<dbReference type="SUPFAM" id="SSF54506">
    <property type="entry name" value="Diaminopimelate epimerase-like"/>
    <property type="match status" value="1"/>
</dbReference>
<dbReference type="Pfam" id="PF02567">
    <property type="entry name" value="PhzC-PhzF"/>
    <property type="match status" value="1"/>
</dbReference>
<keyword evidence="2" id="KW-0413">Isomerase</keyword>
<evidence type="ECO:0000256" key="1">
    <source>
        <dbReference type="ARBA" id="ARBA00008270"/>
    </source>
</evidence>
<dbReference type="EMBL" id="JBHRTL010000003">
    <property type="protein sequence ID" value="MFC3154008.1"/>
    <property type="molecule type" value="Genomic_DNA"/>
</dbReference>
<proteinExistence type="inferred from homology"/>
<dbReference type="RefSeq" id="WP_382414094.1">
    <property type="nucleotide sequence ID" value="NZ_AP031500.1"/>
</dbReference>
<reference evidence="4" key="1">
    <citation type="journal article" date="2019" name="Int. J. Syst. Evol. Microbiol.">
        <title>The Global Catalogue of Microorganisms (GCM) 10K type strain sequencing project: providing services to taxonomists for standard genome sequencing and annotation.</title>
        <authorList>
            <consortium name="The Broad Institute Genomics Platform"/>
            <consortium name="The Broad Institute Genome Sequencing Center for Infectious Disease"/>
            <person name="Wu L."/>
            <person name="Ma J."/>
        </authorList>
    </citation>
    <scope>NUCLEOTIDE SEQUENCE [LARGE SCALE GENOMIC DNA]</scope>
    <source>
        <strain evidence="4">KCTC 52141</strain>
    </source>
</reference>
<dbReference type="Proteomes" id="UP001595548">
    <property type="component" value="Unassembled WGS sequence"/>
</dbReference>
<name>A0ABV7HJF4_9GAMM</name>
<evidence type="ECO:0000256" key="2">
    <source>
        <dbReference type="ARBA" id="ARBA00023235"/>
    </source>
</evidence>
<dbReference type="PANTHER" id="PTHR13774:SF17">
    <property type="entry name" value="PHENAZINE BIOSYNTHESIS-LIKE DOMAIN-CONTAINING PROTEIN"/>
    <property type="match status" value="1"/>
</dbReference>
<organism evidence="3 4">
    <name type="scientific">Gilvimarinus japonicus</name>
    <dbReference type="NCBI Taxonomy" id="1796469"/>
    <lineage>
        <taxon>Bacteria</taxon>
        <taxon>Pseudomonadati</taxon>
        <taxon>Pseudomonadota</taxon>
        <taxon>Gammaproteobacteria</taxon>
        <taxon>Cellvibrionales</taxon>
        <taxon>Cellvibrionaceae</taxon>
        <taxon>Gilvimarinus</taxon>
    </lineage>
</organism>
<dbReference type="InterPro" id="IPR003719">
    <property type="entry name" value="Phenazine_PhzF-like"/>
</dbReference>
<dbReference type="PANTHER" id="PTHR13774">
    <property type="entry name" value="PHENAZINE BIOSYNTHESIS PROTEIN"/>
    <property type="match status" value="1"/>
</dbReference>
<dbReference type="NCBIfam" id="TIGR00654">
    <property type="entry name" value="PhzF_family"/>
    <property type="match status" value="1"/>
</dbReference>
<dbReference type="Gene3D" id="3.10.310.10">
    <property type="entry name" value="Diaminopimelate Epimerase, Chain A, domain 1"/>
    <property type="match status" value="2"/>
</dbReference>
<sequence>MRLTMDVVNAFAKGPFTGNPAAVIVTETPLPDSQMQAIAAQNNLAETVYVVTGASPWSIRWFTPAREVDLCGHATLAAAYVLHERGILPGERVEFSSHSGPLAVTRDGTGWQLDFPARVPGPALDVEFDHIASALGCACADIVTCYDGVQLMVVLANEAAVAQVNPDFRALSRLHDFAVMVSAAGTDGFVARFFAPNAGIDEDPVTGSAYTTLMPYWAERLQRNNCKARQLSARGGWLECTLADNRVLIAGLVEPYLQGEIQLPDG</sequence>
<gene>
    <name evidence="3" type="ORF">ACFOEB_02255</name>
</gene>
<comment type="caution">
    <text evidence="3">The sequence shown here is derived from an EMBL/GenBank/DDBJ whole genome shotgun (WGS) entry which is preliminary data.</text>
</comment>
<protein>
    <submittedName>
        <fullName evidence="3">PhzF family phenazine biosynthesis protein</fullName>
    </submittedName>
</protein>
<keyword evidence="4" id="KW-1185">Reference proteome</keyword>
<dbReference type="PIRSF" id="PIRSF016184">
    <property type="entry name" value="PhzC_PhzF"/>
    <property type="match status" value="1"/>
</dbReference>
<accession>A0ABV7HJF4</accession>
<comment type="similarity">
    <text evidence="1">Belongs to the PhzF family.</text>
</comment>
<evidence type="ECO:0000313" key="4">
    <source>
        <dbReference type="Proteomes" id="UP001595548"/>
    </source>
</evidence>
<evidence type="ECO:0000313" key="3">
    <source>
        <dbReference type="EMBL" id="MFC3154008.1"/>
    </source>
</evidence>